<dbReference type="Proteomes" id="UP001189429">
    <property type="component" value="Unassembled WGS sequence"/>
</dbReference>
<proteinExistence type="predicted"/>
<feature type="region of interest" description="Disordered" evidence="1">
    <location>
        <begin position="282"/>
        <end position="302"/>
    </location>
</feature>
<sequence>MAAEPSWRPTIKSTAGCETNEQGVPTWSGDPLTFESYENAVLWYRPGLKEDERNLTVARLWTALRGAAKEAVKDMRPNDFVAGGVEALLKHLREGPLGKMPIPDAYQKIRNYDQVVRRPGEVIGEFVIRGDNLFRDMRSALKRLRSDRLRREAAQANTIIGRTATSTVKEPTVEEFEEAEEVEEDAEAADATEKKSVISAKSGVSVARSETDASFFAAELRGYRLLHNATAVTWAPDMTTYATDDDSYLDEQVNAAEVLATEANRIFSEARNAVAEARKNRGFFPQKGSGKDGKKGGYQVKGSSAGPTGRGCLICGRSDHYWRQCPDRYSSKGKSFAKGGSKGKSKKGKVHYIGGIFCMDMILSLSCPSSTEFVLDCGAATTAGGGDAVEKLVSAVTEKFPDAKIEVDASDRPWFKFANGQWGQALSRVWLFAPIGRLGIYLLDADEVPVLAGVDWLDQHDVSFRRNELEIYLSDDKTTKVQLRKGKGGHRLLDVLSSGTRTVSSNTNNRFGVWLTCETCAFRLDYAPKKGCSGKYRKEPKMALVTVALRRLQESGDAPTAARVEGHMKAIEAERIIETGHYIRSDPNKEGYWTARTTKTEGVKLEIKTDPGRLPTATRPTTGVPTAVRTVRAVGADPSSAASDSTPRSSTWDVVSGAAADPDETPTLATKQKNLLIKWAVLTRGVRRLGLKPEVKQEDFAAMPVPGDMGDVLMNGMTALSMLVNGLMLGLVQTGSAMRVDFAEVACSPTSRLTAGLLNEGFHCQRINLEQGYDLNKKDDTSRAKGWL</sequence>
<feature type="region of interest" description="Disordered" evidence="1">
    <location>
        <begin position="633"/>
        <end position="665"/>
    </location>
</feature>
<evidence type="ECO:0000256" key="1">
    <source>
        <dbReference type="SAM" id="MobiDB-lite"/>
    </source>
</evidence>
<gene>
    <name evidence="2" type="ORF">PCOR1329_LOCUS82059</name>
</gene>
<evidence type="ECO:0000313" key="2">
    <source>
        <dbReference type="EMBL" id="CAK0906880.1"/>
    </source>
</evidence>
<name>A0ABN9Y3L0_9DINO</name>
<feature type="compositionally biased region" description="Low complexity" evidence="1">
    <location>
        <begin position="637"/>
        <end position="651"/>
    </location>
</feature>
<organism evidence="2 3">
    <name type="scientific">Prorocentrum cordatum</name>
    <dbReference type="NCBI Taxonomy" id="2364126"/>
    <lineage>
        <taxon>Eukaryota</taxon>
        <taxon>Sar</taxon>
        <taxon>Alveolata</taxon>
        <taxon>Dinophyceae</taxon>
        <taxon>Prorocentrales</taxon>
        <taxon>Prorocentraceae</taxon>
        <taxon>Prorocentrum</taxon>
    </lineage>
</organism>
<feature type="compositionally biased region" description="Polar residues" evidence="1">
    <location>
        <begin position="11"/>
        <end position="25"/>
    </location>
</feature>
<feature type="region of interest" description="Disordered" evidence="1">
    <location>
        <begin position="1"/>
        <end position="27"/>
    </location>
</feature>
<keyword evidence="3" id="KW-1185">Reference proteome</keyword>
<dbReference type="EMBL" id="CAUYUJ010021760">
    <property type="protein sequence ID" value="CAK0906880.1"/>
    <property type="molecule type" value="Genomic_DNA"/>
</dbReference>
<protein>
    <recommendedName>
        <fullName evidence="4">CCHC-type domain-containing protein</fullName>
    </recommendedName>
</protein>
<accession>A0ABN9Y3L0</accession>
<evidence type="ECO:0000313" key="3">
    <source>
        <dbReference type="Proteomes" id="UP001189429"/>
    </source>
</evidence>
<evidence type="ECO:0008006" key="4">
    <source>
        <dbReference type="Google" id="ProtNLM"/>
    </source>
</evidence>
<reference evidence="2" key="1">
    <citation type="submission" date="2023-10" db="EMBL/GenBank/DDBJ databases">
        <authorList>
            <person name="Chen Y."/>
            <person name="Shah S."/>
            <person name="Dougan E. K."/>
            <person name="Thang M."/>
            <person name="Chan C."/>
        </authorList>
    </citation>
    <scope>NUCLEOTIDE SEQUENCE [LARGE SCALE GENOMIC DNA]</scope>
</reference>
<comment type="caution">
    <text evidence="2">The sequence shown here is derived from an EMBL/GenBank/DDBJ whole genome shotgun (WGS) entry which is preliminary data.</text>
</comment>